<dbReference type="EMBL" id="SSOA01000003">
    <property type="protein sequence ID" value="THF50990.1"/>
    <property type="molecule type" value="Genomic_DNA"/>
</dbReference>
<evidence type="ECO:0000256" key="2">
    <source>
        <dbReference type="SAM" id="Coils"/>
    </source>
</evidence>
<dbReference type="InterPro" id="IPR036869">
    <property type="entry name" value="J_dom_sf"/>
</dbReference>
<keyword evidence="1" id="KW-0143">Chaperone</keyword>
<dbReference type="SUPFAM" id="SSF46565">
    <property type="entry name" value="Chaperone J-domain"/>
    <property type="match status" value="1"/>
</dbReference>
<dbReference type="GO" id="GO:0005737">
    <property type="term" value="C:cytoplasm"/>
    <property type="evidence" value="ECO:0007669"/>
    <property type="project" value="TreeGrafter"/>
</dbReference>
<dbReference type="PANTHER" id="PTHR43096">
    <property type="entry name" value="DNAJ HOMOLOG 1, MITOCHONDRIAL-RELATED"/>
    <property type="match status" value="1"/>
</dbReference>
<sequence>MRDPYSILGVRRDAGSEEIKAAWRSKAKTSHPDQNQDDPNATQRFAEIGQAYDVLKDKDKRSRYDQRLSQMEAMKREQTIMQQREEARAAALRAKQAKANADRIMADLARIEAERAKAEKAAEALNVKVEAARAKAKAAEAQASTAANAQANAQATSQATSQATNQATNQASSKPNGPQAPSAPGNSTSSSASSDKTGAATGGNTSTSNDAAHASVADESAAFAPHDEGKKPEDDTQAQSRTFGLPVIELITSLVRRMRKPAPVMEKAPDITVEATIAVEDLLQQNTISLHLSDGRDVRLPLEPGHTDGSIVRMEGRGLKVPGMHTGDLMATLRVLRGGPFTVDGYDIHRTLNLPLEDAVLGCETQIEGPSGPVTITIPPWSGSEQPIRLENLGLPSGPNQRGDLVVDIRIVLSEKPNEKLKDLMKVIKHGLFL</sequence>
<dbReference type="InterPro" id="IPR002939">
    <property type="entry name" value="DnaJ_C"/>
</dbReference>
<dbReference type="Gene3D" id="1.10.287.110">
    <property type="entry name" value="DnaJ domain"/>
    <property type="match status" value="1"/>
</dbReference>
<dbReference type="Pfam" id="PF01556">
    <property type="entry name" value="DnaJ_C"/>
    <property type="match status" value="1"/>
</dbReference>
<dbReference type="AlphaFoldDB" id="A0A4S3ZYH8"/>
<feature type="region of interest" description="Disordered" evidence="3">
    <location>
        <begin position="149"/>
        <end position="242"/>
    </location>
</feature>
<dbReference type="PROSITE" id="PS50076">
    <property type="entry name" value="DNAJ_2"/>
    <property type="match status" value="1"/>
</dbReference>
<dbReference type="PRINTS" id="PR00625">
    <property type="entry name" value="JDOMAIN"/>
</dbReference>
<feature type="compositionally biased region" description="Low complexity" evidence="3">
    <location>
        <begin position="149"/>
        <end position="173"/>
    </location>
</feature>
<dbReference type="SUPFAM" id="SSF49493">
    <property type="entry name" value="HSP40/DnaJ peptide-binding domain"/>
    <property type="match status" value="2"/>
</dbReference>
<evidence type="ECO:0000256" key="1">
    <source>
        <dbReference type="ARBA" id="ARBA00023186"/>
    </source>
</evidence>
<keyword evidence="2" id="KW-0175">Coiled coil</keyword>
<dbReference type="PANTHER" id="PTHR43096:SF52">
    <property type="entry name" value="DNAJ HOMOLOG 1, MITOCHONDRIAL-RELATED"/>
    <property type="match status" value="1"/>
</dbReference>
<dbReference type="InterPro" id="IPR008971">
    <property type="entry name" value="HSP40/DnaJ_pept-bd"/>
</dbReference>
<dbReference type="InterPro" id="IPR001623">
    <property type="entry name" value="DnaJ_domain"/>
</dbReference>
<dbReference type="Pfam" id="PF00226">
    <property type="entry name" value="DnaJ"/>
    <property type="match status" value="1"/>
</dbReference>
<feature type="domain" description="J" evidence="4">
    <location>
        <begin position="3"/>
        <end position="68"/>
    </location>
</feature>
<organism evidence="5 6">
    <name type="scientific">Allorhizobium terrae</name>
    <dbReference type="NCBI Taxonomy" id="1848972"/>
    <lineage>
        <taxon>Bacteria</taxon>
        <taxon>Pseudomonadati</taxon>
        <taxon>Pseudomonadota</taxon>
        <taxon>Alphaproteobacteria</taxon>
        <taxon>Hyphomicrobiales</taxon>
        <taxon>Rhizobiaceae</taxon>
        <taxon>Rhizobium/Agrobacterium group</taxon>
        <taxon>Allorhizobium</taxon>
    </lineage>
</organism>
<dbReference type="Proteomes" id="UP000310754">
    <property type="component" value="Unassembled WGS sequence"/>
</dbReference>
<name>A0A4S3ZYH8_9HYPH</name>
<proteinExistence type="predicted"/>
<accession>A0A4S3ZYH8</accession>
<dbReference type="CDD" id="cd06257">
    <property type="entry name" value="DnaJ"/>
    <property type="match status" value="1"/>
</dbReference>
<dbReference type="GO" id="GO:0051082">
    <property type="term" value="F:unfolded protein binding"/>
    <property type="evidence" value="ECO:0007669"/>
    <property type="project" value="InterPro"/>
</dbReference>
<reference evidence="5 6" key="1">
    <citation type="submission" date="2019-04" db="EMBL/GenBank/DDBJ databases">
        <title>Rhizobium terrae sp. nov., isolated from a paddy soil.</title>
        <authorList>
            <person name="Lin S.-Y."/>
            <person name="Hameed A."/>
            <person name="Huang H.-I."/>
            <person name="Young C.-C."/>
        </authorList>
    </citation>
    <scope>NUCLEOTIDE SEQUENCE [LARGE SCALE GENOMIC DNA]</scope>
    <source>
        <strain evidence="5 6">CC-HIH110</strain>
    </source>
</reference>
<protein>
    <submittedName>
        <fullName evidence="5">Molecular chaperone DnaJ</fullName>
    </submittedName>
</protein>
<dbReference type="InterPro" id="IPR018253">
    <property type="entry name" value="DnaJ_domain_CS"/>
</dbReference>
<feature type="region of interest" description="Disordered" evidence="3">
    <location>
        <begin position="19"/>
        <end position="43"/>
    </location>
</feature>
<gene>
    <name evidence="5" type="ORF">E6C51_09195</name>
</gene>
<dbReference type="Gene3D" id="2.60.260.20">
    <property type="entry name" value="Urease metallochaperone UreE, N-terminal domain"/>
    <property type="match status" value="2"/>
</dbReference>
<comment type="caution">
    <text evidence="5">The sequence shown here is derived from an EMBL/GenBank/DDBJ whole genome shotgun (WGS) entry which is preliminary data.</text>
</comment>
<feature type="compositionally biased region" description="Basic and acidic residues" evidence="3">
    <location>
        <begin position="225"/>
        <end position="234"/>
    </location>
</feature>
<dbReference type="RefSeq" id="WP_190235732.1">
    <property type="nucleotide sequence ID" value="NZ_SSOA01000003.1"/>
</dbReference>
<dbReference type="PROSITE" id="PS00636">
    <property type="entry name" value="DNAJ_1"/>
    <property type="match status" value="1"/>
</dbReference>
<dbReference type="GO" id="GO:0042026">
    <property type="term" value="P:protein refolding"/>
    <property type="evidence" value="ECO:0007669"/>
    <property type="project" value="TreeGrafter"/>
</dbReference>
<evidence type="ECO:0000256" key="3">
    <source>
        <dbReference type="SAM" id="MobiDB-lite"/>
    </source>
</evidence>
<evidence type="ECO:0000313" key="6">
    <source>
        <dbReference type="Proteomes" id="UP000310754"/>
    </source>
</evidence>
<dbReference type="CDD" id="cd10747">
    <property type="entry name" value="DnaJ_C"/>
    <property type="match status" value="1"/>
</dbReference>
<evidence type="ECO:0000259" key="4">
    <source>
        <dbReference type="PROSITE" id="PS50076"/>
    </source>
</evidence>
<evidence type="ECO:0000313" key="5">
    <source>
        <dbReference type="EMBL" id="THF50990.1"/>
    </source>
</evidence>
<keyword evidence="6" id="KW-1185">Reference proteome</keyword>
<feature type="compositionally biased region" description="Low complexity" evidence="3">
    <location>
        <begin position="182"/>
        <end position="224"/>
    </location>
</feature>
<feature type="coiled-coil region" evidence="2">
    <location>
        <begin position="80"/>
        <end position="149"/>
    </location>
</feature>
<dbReference type="SMART" id="SM00271">
    <property type="entry name" value="DnaJ"/>
    <property type="match status" value="1"/>
</dbReference>